<dbReference type="Proteomes" id="UP000030754">
    <property type="component" value="Unassembled WGS sequence"/>
</dbReference>
<keyword evidence="9" id="KW-1185">Reference proteome</keyword>
<keyword evidence="4 7" id="KW-1133">Transmembrane helix</keyword>
<reference evidence="8" key="2">
    <citation type="submission" date="2013-10" db="EMBL/GenBank/DDBJ databases">
        <authorList>
            <person name="Aslett M."/>
        </authorList>
    </citation>
    <scope>NUCLEOTIDE SEQUENCE [LARGE SCALE GENOMIC DNA]</scope>
    <source>
        <strain evidence="8">Houghton</strain>
    </source>
</reference>
<feature type="compositionally biased region" description="Polar residues" evidence="6">
    <location>
        <begin position="25"/>
        <end position="40"/>
    </location>
</feature>
<evidence type="ECO:0000256" key="1">
    <source>
        <dbReference type="ARBA" id="ARBA00004141"/>
    </source>
</evidence>
<comment type="subcellular location">
    <subcellularLocation>
        <location evidence="1">Membrane</location>
        <topology evidence="1">Multi-pass membrane protein</topology>
    </subcellularLocation>
</comment>
<dbReference type="GO" id="GO:0005886">
    <property type="term" value="C:plasma membrane"/>
    <property type="evidence" value="ECO:0007669"/>
    <property type="project" value="TreeGrafter"/>
</dbReference>
<evidence type="ECO:0000256" key="6">
    <source>
        <dbReference type="SAM" id="MobiDB-lite"/>
    </source>
</evidence>
<evidence type="ECO:0000256" key="5">
    <source>
        <dbReference type="ARBA" id="ARBA00023136"/>
    </source>
</evidence>
<dbReference type="PANTHER" id="PTHR10926">
    <property type="entry name" value="CELL CYCLE CONTROL PROTEIN 50"/>
    <property type="match status" value="1"/>
</dbReference>
<dbReference type="GeneID" id="25472367"/>
<evidence type="ECO:0000256" key="3">
    <source>
        <dbReference type="ARBA" id="ARBA00022692"/>
    </source>
</evidence>
<proteinExistence type="inferred from homology"/>
<dbReference type="GO" id="GO:0005794">
    <property type="term" value="C:Golgi apparatus"/>
    <property type="evidence" value="ECO:0007669"/>
    <property type="project" value="TreeGrafter"/>
</dbReference>
<dbReference type="Pfam" id="PF03381">
    <property type="entry name" value="CDC50"/>
    <property type="match status" value="1"/>
</dbReference>
<feature type="compositionally biased region" description="Basic and acidic residues" evidence="6">
    <location>
        <begin position="12"/>
        <end position="23"/>
    </location>
</feature>
<gene>
    <name evidence="8" type="ORF">ENH_00021970</name>
</gene>
<name>U6MU08_9EIME</name>
<protein>
    <submittedName>
        <fullName evidence="8">LEM3 / CDC50 family protein, putative</fullName>
    </submittedName>
</protein>
<dbReference type="GO" id="GO:0005783">
    <property type="term" value="C:endoplasmic reticulum"/>
    <property type="evidence" value="ECO:0007669"/>
    <property type="project" value="TreeGrafter"/>
</dbReference>
<evidence type="ECO:0000313" key="8">
    <source>
        <dbReference type="EMBL" id="CDJ66538.1"/>
    </source>
</evidence>
<dbReference type="PANTHER" id="PTHR10926:SF0">
    <property type="entry name" value="CDC50, ISOFORM A"/>
    <property type="match status" value="1"/>
</dbReference>
<dbReference type="VEuPathDB" id="ToxoDB:ENH_00021970"/>
<sequence length="403" mass="44997">MPRRRVTPAAEEVQHGPLDHDDQGSAEQINRTESADSSPAESRDRNQSQRARRGCSGCSDGLKRACGCGRCYCCSHAALDDFMQQRLSTWEPLLTPRRILFALFGVGLLFVVVGLVILLVNSAIVECRVDYTNMTGDLELKIDASTCTDTSITEITGDVLLYYELSNYFQNHRHFMKSRSDKQLGGKVFTAASEVSSACDPRVEAADGRVLHPCGLSAAAVFTDEFSAVGEDKTTEIELDESREAICWNFDLSSFKNPAETEMQSAASQVKFWLYDQHYVDALHMEKAGVGWGVENSHFIVWMKDAPLPVFRKAYARFVQQPLKLPFYLKVTNNSYDVKSFGGSKSVVVGQATWLGGRTSFLGIAYLVVGSVCLLFFGVLFYYHRRNPRHLGDVSWLRRALYA</sequence>
<accession>U6MU08</accession>
<organism evidence="8 9">
    <name type="scientific">Eimeria necatrix</name>
    <dbReference type="NCBI Taxonomy" id="51315"/>
    <lineage>
        <taxon>Eukaryota</taxon>
        <taxon>Sar</taxon>
        <taxon>Alveolata</taxon>
        <taxon>Apicomplexa</taxon>
        <taxon>Conoidasida</taxon>
        <taxon>Coccidia</taxon>
        <taxon>Eucoccidiorida</taxon>
        <taxon>Eimeriorina</taxon>
        <taxon>Eimeriidae</taxon>
        <taxon>Eimeria</taxon>
    </lineage>
</organism>
<dbReference type="AlphaFoldDB" id="U6MU08"/>
<dbReference type="InterPro" id="IPR005045">
    <property type="entry name" value="CDC50/LEM3_fam"/>
</dbReference>
<comment type="similarity">
    <text evidence="2">Belongs to the CDC50/LEM3 family.</text>
</comment>
<evidence type="ECO:0000256" key="2">
    <source>
        <dbReference type="ARBA" id="ARBA00009457"/>
    </source>
</evidence>
<dbReference type="RefSeq" id="XP_013435005.1">
    <property type="nucleotide sequence ID" value="XM_013579551.1"/>
</dbReference>
<evidence type="ECO:0000256" key="4">
    <source>
        <dbReference type="ARBA" id="ARBA00022989"/>
    </source>
</evidence>
<dbReference type="OrthoDB" id="340608at2759"/>
<keyword evidence="5 7" id="KW-0472">Membrane</keyword>
<reference evidence="8" key="1">
    <citation type="submission" date="2013-10" db="EMBL/GenBank/DDBJ databases">
        <title>Genomic analysis of the causative agents of coccidiosis in chickens.</title>
        <authorList>
            <person name="Reid A.J."/>
            <person name="Blake D."/>
            <person name="Billington K."/>
            <person name="Browne H."/>
            <person name="Dunn M."/>
            <person name="Hung S."/>
            <person name="Kawahara F."/>
            <person name="Miranda-Saavedra D."/>
            <person name="Mourier T."/>
            <person name="Nagra H."/>
            <person name="Otto T.D."/>
            <person name="Rawlings N."/>
            <person name="Sanchez A."/>
            <person name="Sanders M."/>
            <person name="Subramaniam C."/>
            <person name="Tay Y."/>
            <person name="Dear P."/>
            <person name="Doerig C."/>
            <person name="Gruber A."/>
            <person name="Parkinson J."/>
            <person name="Shirley M."/>
            <person name="Wan K.L."/>
            <person name="Berriman M."/>
            <person name="Tomley F."/>
            <person name="Pain A."/>
        </authorList>
    </citation>
    <scope>NUCLEOTIDE SEQUENCE [LARGE SCALE GENOMIC DNA]</scope>
    <source>
        <strain evidence="8">Houghton</strain>
    </source>
</reference>
<keyword evidence="3 7" id="KW-0812">Transmembrane</keyword>
<evidence type="ECO:0000256" key="7">
    <source>
        <dbReference type="SAM" id="Phobius"/>
    </source>
</evidence>
<dbReference type="EMBL" id="HG723659">
    <property type="protein sequence ID" value="CDJ66538.1"/>
    <property type="molecule type" value="Genomic_DNA"/>
</dbReference>
<feature type="transmembrane region" description="Helical" evidence="7">
    <location>
        <begin position="361"/>
        <end position="383"/>
    </location>
</feature>
<feature type="region of interest" description="Disordered" evidence="6">
    <location>
        <begin position="1"/>
        <end position="58"/>
    </location>
</feature>
<feature type="transmembrane region" description="Helical" evidence="7">
    <location>
        <begin position="99"/>
        <end position="120"/>
    </location>
</feature>
<evidence type="ECO:0000313" key="9">
    <source>
        <dbReference type="Proteomes" id="UP000030754"/>
    </source>
</evidence>